<dbReference type="RefSeq" id="WP_346336670.1">
    <property type="nucleotide sequence ID" value="NZ_JBBYXI010000002.1"/>
</dbReference>
<proteinExistence type="predicted"/>
<dbReference type="Gene3D" id="3.40.630.10">
    <property type="entry name" value="Zn peptidases"/>
    <property type="match status" value="1"/>
</dbReference>
<dbReference type="SUPFAM" id="SSF55031">
    <property type="entry name" value="Bacterial exopeptidase dimerisation domain"/>
    <property type="match status" value="1"/>
</dbReference>
<feature type="domain" description="Peptidase M20 dimerisation" evidence="2">
    <location>
        <begin position="184"/>
        <end position="275"/>
    </location>
</feature>
<dbReference type="InterPro" id="IPR017439">
    <property type="entry name" value="Amidohydrolase"/>
</dbReference>
<evidence type="ECO:0000313" key="4">
    <source>
        <dbReference type="Proteomes" id="UP001418637"/>
    </source>
</evidence>
<dbReference type="InterPro" id="IPR011650">
    <property type="entry name" value="Peptidase_M20_dimer"/>
</dbReference>
<dbReference type="InterPro" id="IPR036264">
    <property type="entry name" value="Bact_exopeptidase_dim_dom"/>
</dbReference>
<evidence type="ECO:0000313" key="3">
    <source>
        <dbReference type="EMBL" id="MEN3930670.1"/>
    </source>
</evidence>
<reference evidence="3 4" key="1">
    <citation type="submission" date="2024-04" db="EMBL/GenBank/DDBJ databases">
        <title>A novel species isolated from cricket.</title>
        <authorList>
            <person name="Wang H.-C."/>
        </authorList>
    </citation>
    <scope>NUCLEOTIDE SEQUENCE [LARGE SCALE GENOMIC DNA]</scope>
    <source>
        <strain evidence="3 4">WL0021</strain>
    </source>
</reference>
<dbReference type="Gene3D" id="3.30.70.360">
    <property type="match status" value="1"/>
</dbReference>
<evidence type="ECO:0000256" key="1">
    <source>
        <dbReference type="ARBA" id="ARBA00022801"/>
    </source>
</evidence>
<dbReference type="Proteomes" id="UP001418637">
    <property type="component" value="Unassembled WGS sequence"/>
</dbReference>
<dbReference type="Pfam" id="PF07687">
    <property type="entry name" value="M20_dimer"/>
    <property type="match status" value="1"/>
</dbReference>
<sequence>MPLKTISSFEQELRDIRHQIHSNPELGFQEEGTSALVAEKLEQWGYEVHRGIAKTGVVGVLRNGDSQKSIGIRADMDALPIDEATGKPWSSKKPGVMHACGHDGHTTVLLGAAKYLAETRKFNGTVNLIFQPAEEGAGGGEVMVKEGLFDRFPCDVLFGLHNMPGYPLGHFCFKPGAFMASMDHYRVTVTGRGGHGAMPHLAIDPVVAAASITMALQSIVSRNVKAGEAAVISVGAINAGSAFNIIPNSAVMELSVRALSPDVRKLLDQRIREIVHLQAESFNAEAKIEHVGGTPVTMNAPKETEYAADVARKLFGADKVDYGVEPLMGSEDFAYMLEAKPEGCYFFVGAGEDAISVHNPGYDFNDDILVPSAAMWGALVEDYLK</sequence>
<gene>
    <name evidence="3" type="ORF">WJT86_06270</name>
</gene>
<dbReference type="Pfam" id="PF01546">
    <property type="entry name" value="Peptidase_M20"/>
    <property type="match status" value="1"/>
</dbReference>
<dbReference type="PANTHER" id="PTHR11014">
    <property type="entry name" value="PEPTIDASE M20 FAMILY MEMBER"/>
    <property type="match status" value="1"/>
</dbReference>
<dbReference type="PIRSF" id="PIRSF005962">
    <property type="entry name" value="Pept_M20D_amidohydro"/>
    <property type="match status" value="1"/>
</dbReference>
<protein>
    <submittedName>
        <fullName evidence="3">M20 aminoacylase family protein</fullName>
    </submittedName>
</protein>
<dbReference type="PANTHER" id="PTHR11014:SF63">
    <property type="entry name" value="METALLOPEPTIDASE, PUTATIVE (AFU_ORTHOLOGUE AFUA_6G09600)-RELATED"/>
    <property type="match status" value="1"/>
</dbReference>
<dbReference type="InterPro" id="IPR002933">
    <property type="entry name" value="Peptidase_M20"/>
</dbReference>
<keyword evidence="1" id="KW-0378">Hydrolase</keyword>
<dbReference type="CDD" id="cd05666">
    <property type="entry name" value="M20_Acy1-like"/>
    <property type="match status" value="1"/>
</dbReference>
<evidence type="ECO:0000259" key="2">
    <source>
        <dbReference type="Pfam" id="PF07687"/>
    </source>
</evidence>
<accession>A0ABV0BJ03</accession>
<organism evidence="3 4">
    <name type="scientific">Hohaiivirga grylli</name>
    <dbReference type="NCBI Taxonomy" id="3133970"/>
    <lineage>
        <taxon>Bacteria</taxon>
        <taxon>Pseudomonadati</taxon>
        <taxon>Pseudomonadota</taxon>
        <taxon>Alphaproteobacteria</taxon>
        <taxon>Hyphomicrobiales</taxon>
        <taxon>Methylobacteriaceae</taxon>
        <taxon>Hohaiivirga</taxon>
    </lineage>
</organism>
<dbReference type="SUPFAM" id="SSF53187">
    <property type="entry name" value="Zn-dependent exopeptidases"/>
    <property type="match status" value="1"/>
</dbReference>
<keyword evidence="4" id="KW-1185">Reference proteome</keyword>
<comment type="caution">
    <text evidence="3">The sequence shown here is derived from an EMBL/GenBank/DDBJ whole genome shotgun (WGS) entry which is preliminary data.</text>
</comment>
<name>A0ABV0BJ03_9HYPH</name>
<dbReference type="NCBIfam" id="TIGR01891">
    <property type="entry name" value="amidohydrolases"/>
    <property type="match status" value="1"/>
</dbReference>
<dbReference type="EMBL" id="JBBYXI010000002">
    <property type="protein sequence ID" value="MEN3930670.1"/>
    <property type="molecule type" value="Genomic_DNA"/>
</dbReference>